<evidence type="ECO:0000259" key="1">
    <source>
        <dbReference type="Pfam" id="PF13476"/>
    </source>
</evidence>
<dbReference type="PANTHER" id="PTHR41259">
    <property type="entry name" value="DOUBLE-STRAND BREAK REPAIR RAD50 ATPASE, PUTATIVE-RELATED"/>
    <property type="match status" value="1"/>
</dbReference>
<proteinExistence type="predicted"/>
<reference evidence="2 3" key="1">
    <citation type="submission" date="2016-03" db="EMBL/GenBank/DDBJ databases">
        <title>Speciation and ecological success in dimly lit waters: horizontal gene transfer in a green sulfur bacteria bloom unveiled by metagenomic assembly.</title>
        <authorList>
            <person name="Llorens-Mares T."/>
            <person name="Liu Z."/>
            <person name="Allen L.Z."/>
            <person name="Rusch D.B."/>
            <person name="Craig M.T."/>
            <person name="Dupont C.L."/>
            <person name="Bryant D.A."/>
            <person name="Casamayor E.O."/>
        </authorList>
    </citation>
    <scope>NUCLEOTIDE SEQUENCE [LARGE SCALE GENOMIC DNA]</scope>
    <source>
        <strain evidence="2">CIII</strain>
    </source>
</reference>
<comment type="caution">
    <text evidence="2">The sequence shown here is derived from an EMBL/GenBank/DDBJ whole genome shotgun (WGS) entry which is preliminary data.</text>
</comment>
<evidence type="ECO:0000313" key="3">
    <source>
        <dbReference type="Proteomes" id="UP000076481"/>
    </source>
</evidence>
<name>A0A165LNN2_PELLU</name>
<dbReference type="EMBL" id="LVWG01000030">
    <property type="protein sequence ID" value="KZK74239.1"/>
    <property type="molecule type" value="Genomic_DNA"/>
</dbReference>
<dbReference type="Proteomes" id="UP000076481">
    <property type="component" value="Unassembled WGS sequence"/>
</dbReference>
<sequence length="910" mass="99060">MRLISATVRNYRIHRDTSVNFDPSRTIIGGGNETGKSTFVEAIHRGLFLRSRAVGEIRSSMLPMHAAPAPEVEITMEAGGSRYHLMKRFSGASGTTQLSDGAGSLWRGEEAESRLAALVGVSELQRASKERLQEQWAHLWVWQGQGMQDPSLRDSPLQDRLIRRLQEEGGAVVTQSDTDTGIFRALEQRYREFYTATGMPKAGSELKAAMEARDRSEERRIAADTAYQRLLFAINEVEKAEAESLECSKLGATLRRDHAAVSAGLSKAAELAGAIIRKEADAKLAEAPWKALVEVRERVLELQRDISLHMESLAPLEAMLEDLKRRVSEAAAAYEAAAARSGGAGSSTAMAVNSLECIRSWVALFAAEETHRRMAGLMQQAEGYSISSRALQQELSLLPAVDSGALSLLREALSELERADAGLQAMASGVTVLEGDNSVRIGGKTVSEGESVLLDDAAEIEAGGRFRFMIQPGGGNSLLLARIKSEEARNRFSSLLERYGVGSMQAALEADGRRRDLSADRMTADASLRALDPDGMLRMRFEASGRQLEEARIAASSAAGRSGGIPRPETEADARALLESFESALGEARRKEREEHDLMAASGALFQRLQTELQLKTEESARQRQGLDACRSELERLRQRHGGDEALQEALGRALGDKNEADGALAALQALYRDLQPSQLEKDLERLDRAERLNRQRIQECRECASSQRAVLERDGTDDPSGTLYAATEGARQAEAQYRAVLQRAMATKLLYELFCEEQAEDARRFSRPLADKITSYLRCMFGPGLEAAIDYTGKTFSNIRIQRGGTGSIGFSGLSGGMQEQVSAAVRLSIAELLAEGYGGTLPVVFDDAFTNTDPLRVQLLQRMLDRAASNGLQIIILSCNPGEYASLGASSVSLDGPVRREEGGDGGI</sequence>
<feature type="domain" description="Rad50/SbcC-type AAA" evidence="1">
    <location>
        <begin position="7"/>
        <end position="65"/>
    </location>
</feature>
<dbReference type="SUPFAM" id="SSF52540">
    <property type="entry name" value="P-loop containing nucleoside triphosphate hydrolases"/>
    <property type="match status" value="1"/>
</dbReference>
<dbReference type="Gene3D" id="3.40.50.300">
    <property type="entry name" value="P-loop containing nucleotide triphosphate hydrolases"/>
    <property type="match status" value="2"/>
</dbReference>
<dbReference type="Pfam" id="PF13476">
    <property type="entry name" value="AAA_23"/>
    <property type="match status" value="1"/>
</dbReference>
<dbReference type="GO" id="GO:0016887">
    <property type="term" value="F:ATP hydrolysis activity"/>
    <property type="evidence" value="ECO:0007669"/>
    <property type="project" value="InterPro"/>
</dbReference>
<evidence type="ECO:0000313" key="2">
    <source>
        <dbReference type="EMBL" id="KZK74239.1"/>
    </source>
</evidence>
<dbReference type="GO" id="GO:0006302">
    <property type="term" value="P:double-strand break repair"/>
    <property type="evidence" value="ECO:0007669"/>
    <property type="project" value="InterPro"/>
</dbReference>
<gene>
    <name evidence="2" type="ORF">A3K90_04810</name>
</gene>
<dbReference type="InterPro" id="IPR027417">
    <property type="entry name" value="P-loop_NTPase"/>
</dbReference>
<accession>A0A165LNN2</accession>
<dbReference type="CDD" id="cd00267">
    <property type="entry name" value="ABC_ATPase"/>
    <property type="match status" value="1"/>
</dbReference>
<dbReference type="InterPro" id="IPR038729">
    <property type="entry name" value="Rad50/SbcC_AAA"/>
</dbReference>
<protein>
    <recommendedName>
        <fullName evidence="1">Rad50/SbcC-type AAA domain-containing protein</fullName>
    </recommendedName>
</protein>
<dbReference type="AlphaFoldDB" id="A0A165LNN2"/>
<dbReference type="RefSeq" id="WP_303681588.1">
    <property type="nucleotide sequence ID" value="NZ_LVWG01000030.1"/>
</dbReference>
<organism evidence="2 3">
    <name type="scientific">Pelodictyon luteolum</name>
    <dbReference type="NCBI Taxonomy" id="1100"/>
    <lineage>
        <taxon>Bacteria</taxon>
        <taxon>Pseudomonadati</taxon>
        <taxon>Chlorobiota</taxon>
        <taxon>Chlorobiia</taxon>
        <taxon>Chlorobiales</taxon>
        <taxon>Chlorobiaceae</taxon>
        <taxon>Chlorobium/Pelodictyon group</taxon>
        <taxon>Pelodictyon</taxon>
    </lineage>
</organism>
<dbReference type="PANTHER" id="PTHR41259:SF1">
    <property type="entry name" value="DOUBLE-STRAND BREAK REPAIR RAD50 ATPASE, PUTATIVE-RELATED"/>
    <property type="match status" value="1"/>
</dbReference>